<dbReference type="InterPro" id="IPR025202">
    <property type="entry name" value="PLD-like_dom"/>
</dbReference>
<evidence type="ECO:0000259" key="2">
    <source>
        <dbReference type="Pfam" id="PF13091"/>
    </source>
</evidence>
<dbReference type="RefSeq" id="WP_259082454.1">
    <property type="nucleotide sequence ID" value="NZ_JANUBB010000016.1"/>
</dbReference>
<protein>
    <recommendedName>
        <fullName evidence="2">Phospholipase D-like domain-containing protein</fullName>
    </recommendedName>
</protein>
<evidence type="ECO:0000256" key="1">
    <source>
        <dbReference type="SAM" id="MobiDB-lite"/>
    </source>
</evidence>
<evidence type="ECO:0000313" key="4">
    <source>
        <dbReference type="Proteomes" id="UP001155010"/>
    </source>
</evidence>
<feature type="region of interest" description="Disordered" evidence="1">
    <location>
        <begin position="282"/>
        <end position="303"/>
    </location>
</feature>
<dbReference type="EMBL" id="JANUBB010000016">
    <property type="protein sequence ID" value="MCS3953106.1"/>
    <property type="molecule type" value="Genomic_DNA"/>
</dbReference>
<reference evidence="3" key="1">
    <citation type="submission" date="2022-08" db="EMBL/GenBank/DDBJ databases">
        <title>Genomic Encyclopedia of Type Strains, Phase V (KMG-V): Genome sequencing to study the core and pangenomes of soil and plant-associated prokaryotes.</title>
        <authorList>
            <person name="Whitman W."/>
        </authorList>
    </citation>
    <scope>NUCLEOTIDE SEQUENCE</scope>
    <source>
        <strain evidence="3">SP2017</strain>
    </source>
</reference>
<name>A0A9X2ZTH6_9BACT</name>
<comment type="caution">
    <text evidence="3">The sequence shown here is derived from an EMBL/GenBank/DDBJ whole genome shotgun (WGS) entry which is preliminary data.</text>
</comment>
<gene>
    <name evidence="3" type="ORF">GGP83_003081</name>
</gene>
<dbReference type="Proteomes" id="UP001155010">
    <property type="component" value="Unassembled WGS sequence"/>
</dbReference>
<sequence length="688" mass="77621">MGLFEPHETNQVLKAFSTEIVRSYRSFEKFFSEADRLQAITYCESPKVLLNLFEEHGLEEMTVMVGDRSDFRSGLSEEDLETASRLERLRREGRLEVYVKGGSKAVHSKMYLIEGAREENAQKENREEGASSESVTVLVGSANLTKTGWGYQANYMTAFETRQGSGLHEQFEEDFWAQVEDYGEPFMEDLSERAQDADTEEERREVIKRWLSGKSPERPPVEQITAEATEQMARGAPAEEGASGGEETGGEAAAENAGPDRRIHLSLRDYDESDRSDLQRQIQKHGGSVAGKEARISPGGLGKWMTQEWGVPPLWTTDGGVWLAPPGGEKERLTAEAPPDPEEIGSVLAAFEGYFESVEEDFARTRKPKAVKAQMAEALFWFVWAPFVNRHAALFRRSGVEDFGKQLPFLYIWGESSSGKGTLAQYGLRLVSGGQVTQPLDGSELGVQATRQLRHLSSAFPVVFDDAEVQKIKRASPLRNYWSTWEPGRRFPAIAITSNDSRPPGWFQNRAKTLQFSVYFEETPEAQVRLSRVQAGWPRLFAWAGGEVARQFREGEVDPMKGDVLRPVREAIQGLYGQAGRAVPGYLPLEVPAEVEHDLDRERWLRLWRSEAFEPSYREGSLHLEFDRGRFDSQELYGPAKRLPQRVRAQKSGTTIVIPHPEVFWDWLGVDGEEGLWEKARRFVGVGR</sequence>
<feature type="region of interest" description="Disordered" evidence="1">
    <location>
        <begin position="231"/>
        <end position="261"/>
    </location>
</feature>
<dbReference type="AlphaFoldDB" id="A0A9X2ZTH6"/>
<accession>A0A9X2ZTH6</accession>
<dbReference type="Pfam" id="PF13091">
    <property type="entry name" value="PLDc_2"/>
    <property type="match status" value="1"/>
</dbReference>
<proteinExistence type="predicted"/>
<evidence type="ECO:0000313" key="3">
    <source>
        <dbReference type="EMBL" id="MCS3953106.1"/>
    </source>
</evidence>
<feature type="domain" description="Phospholipase D-like" evidence="2">
    <location>
        <begin position="78"/>
        <end position="176"/>
    </location>
</feature>
<dbReference type="Gene3D" id="3.30.870.10">
    <property type="entry name" value="Endonuclease Chain A"/>
    <property type="match status" value="1"/>
</dbReference>
<organism evidence="3 4">
    <name type="scientific">Salinibacter ruber</name>
    <dbReference type="NCBI Taxonomy" id="146919"/>
    <lineage>
        <taxon>Bacteria</taxon>
        <taxon>Pseudomonadati</taxon>
        <taxon>Rhodothermota</taxon>
        <taxon>Rhodothermia</taxon>
        <taxon>Rhodothermales</taxon>
        <taxon>Salinibacteraceae</taxon>
        <taxon>Salinibacter</taxon>
    </lineage>
</organism>